<keyword evidence="5 6" id="KW-0472">Membrane</keyword>
<comment type="subcellular location">
    <subcellularLocation>
        <location evidence="1">Membrane</location>
    </subcellularLocation>
</comment>
<evidence type="ECO:0000313" key="8">
    <source>
        <dbReference type="Proteomes" id="UP001279734"/>
    </source>
</evidence>
<name>A0AAD3TB48_NEPGR</name>
<evidence type="ECO:0000256" key="3">
    <source>
        <dbReference type="ARBA" id="ARBA00022692"/>
    </source>
</evidence>
<sequence length="365" mass="40935">MGGICSKCSSIGLSYYLAGVRVDPELRVVDSSLHGRASRVIDSVAHGVQGRSLPFNSVRNATGSITDFNHKIAKVILQSKKDIWRNNDLLSLVNEYFEYSEQISGPIAALDNCLKRARNRQLLIRAALLQYEEESKNGIEGDDGGRYVKTLQELRNFQKAGDLFTEEFFTLFPAVYEQQLQMFQKLLLKKHDLHTKLKQFKVHRKVANIIFVATFLAVIVCSVVAAAVAAPAWVAALAAAASGPDGGVGNWFNSLFKKFENALNDQKELVTLMDGFTNINIEDLGTIAYLIEKLEIRIQESLSNADFALRHDEAVKIMMDEITKKMSNFTESIDDLTTRTEKYSQDLMTMKKVILRRIMRDPGTS</sequence>
<dbReference type="PANTHER" id="PTHR31113:SF3">
    <property type="entry name" value="UPF0496 PROTEIN 1"/>
    <property type="match status" value="1"/>
</dbReference>
<evidence type="ECO:0000256" key="4">
    <source>
        <dbReference type="ARBA" id="ARBA00022989"/>
    </source>
</evidence>
<evidence type="ECO:0000256" key="6">
    <source>
        <dbReference type="SAM" id="Phobius"/>
    </source>
</evidence>
<dbReference type="PANTHER" id="PTHR31113">
    <property type="entry name" value="UPF0496 PROTEIN 3-RELATED"/>
    <property type="match status" value="1"/>
</dbReference>
<dbReference type="Proteomes" id="UP001279734">
    <property type="component" value="Unassembled WGS sequence"/>
</dbReference>
<protein>
    <submittedName>
        <fullName evidence="7">Uncharacterized protein</fullName>
    </submittedName>
</protein>
<organism evidence="7 8">
    <name type="scientific">Nepenthes gracilis</name>
    <name type="common">Slender pitcher plant</name>
    <dbReference type="NCBI Taxonomy" id="150966"/>
    <lineage>
        <taxon>Eukaryota</taxon>
        <taxon>Viridiplantae</taxon>
        <taxon>Streptophyta</taxon>
        <taxon>Embryophyta</taxon>
        <taxon>Tracheophyta</taxon>
        <taxon>Spermatophyta</taxon>
        <taxon>Magnoliopsida</taxon>
        <taxon>eudicotyledons</taxon>
        <taxon>Gunneridae</taxon>
        <taxon>Pentapetalae</taxon>
        <taxon>Caryophyllales</taxon>
        <taxon>Nepenthaceae</taxon>
        <taxon>Nepenthes</taxon>
    </lineage>
</organism>
<keyword evidence="4 6" id="KW-1133">Transmembrane helix</keyword>
<proteinExistence type="inferred from homology"/>
<evidence type="ECO:0000256" key="2">
    <source>
        <dbReference type="ARBA" id="ARBA00009074"/>
    </source>
</evidence>
<feature type="transmembrane region" description="Helical" evidence="6">
    <location>
        <begin position="206"/>
        <end position="234"/>
    </location>
</feature>
<keyword evidence="8" id="KW-1185">Reference proteome</keyword>
<dbReference type="AlphaFoldDB" id="A0AAD3TB48"/>
<comment type="caution">
    <text evidence="7">The sequence shown here is derived from an EMBL/GenBank/DDBJ whole genome shotgun (WGS) entry which is preliminary data.</text>
</comment>
<evidence type="ECO:0000256" key="1">
    <source>
        <dbReference type="ARBA" id="ARBA00004370"/>
    </source>
</evidence>
<dbReference type="EMBL" id="BSYO01000029">
    <property type="protein sequence ID" value="GMH25247.1"/>
    <property type="molecule type" value="Genomic_DNA"/>
</dbReference>
<gene>
    <name evidence="7" type="ORF">Nepgr_027090</name>
</gene>
<accession>A0AAD3TB48</accession>
<reference evidence="7" key="1">
    <citation type="submission" date="2023-05" db="EMBL/GenBank/DDBJ databases">
        <title>Nepenthes gracilis genome sequencing.</title>
        <authorList>
            <person name="Fukushima K."/>
        </authorList>
    </citation>
    <scope>NUCLEOTIDE SEQUENCE</scope>
    <source>
        <strain evidence="7">SING2019-196</strain>
    </source>
</reference>
<dbReference type="Pfam" id="PF05055">
    <property type="entry name" value="DUF677"/>
    <property type="match status" value="1"/>
</dbReference>
<dbReference type="InterPro" id="IPR007749">
    <property type="entry name" value="DUF677"/>
</dbReference>
<evidence type="ECO:0000256" key="5">
    <source>
        <dbReference type="ARBA" id="ARBA00023136"/>
    </source>
</evidence>
<evidence type="ECO:0000313" key="7">
    <source>
        <dbReference type="EMBL" id="GMH25247.1"/>
    </source>
</evidence>
<keyword evidence="3 6" id="KW-0812">Transmembrane</keyword>
<dbReference type="GO" id="GO:0016020">
    <property type="term" value="C:membrane"/>
    <property type="evidence" value="ECO:0007669"/>
    <property type="project" value="UniProtKB-SubCell"/>
</dbReference>
<comment type="similarity">
    <text evidence="2">Belongs to the UPF0496 family.</text>
</comment>